<dbReference type="PANTHER" id="PTHR30365:SF14">
    <property type="entry name" value="CYTOCHROME BD MENAQUINOL OXIDASE SUBUNIT I-RELATED"/>
    <property type="match status" value="1"/>
</dbReference>
<comment type="caution">
    <text evidence="13">The sequence shown here is derived from an EMBL/GenBank/DDBJ whole genome shotgun (WGS) entry which is preliminary data.</text>
</comment>
<dbReference type="GO" id="GO:0009055">
    <property type="term" value="F:electron transfer activity"/>
    <property type="evidence" value="ECO:0007669"/>
    <property type="project" value="UniProtKB-UniRule"/>
</dbReference>
<evidence type="ECO:0000256" key="12">
    <source>
        <dbReference type="PIRNR" id="PIRNR006446"/>
    </source>
</evidence>
<dbReference type="Pfam" id="PF01654">
    <property type="entry name" value="Cyt_bd_oxida_I"/>
    <property type="match status" value="1"/>
</dbReference>
<evidence type="ECO:0000256" key="2">
    <source>
        <dbReference type="ARBA" id="ARBA00009819"/>
    </source>
</evidence>
<feature type="transmembrane region" description="Helical" evidence="12">
    <location>
        <begin position="361"/>
        <end position="382"/>
    </location>
</feature>
<dbReference type="AlphaFoldDB" id="A0A8E1VC32"/>
<dbReference type="Proteomes" id="UP000071979">
    <property type="component" value="Unassembled WGS sequence"/>
</dbReference>
<dbReference type="PANTHER" id="PTHR30365">
    <property type="entry name" value="CYTOCHROME D UBIQUINOL OXIDASE"/>
    <property type="match status" value="1"/>
</dbReference>
<accession>A0A8E1VC32</accession>
<keyword evidence="3 12" id="KW-0813">Transport</keyword>
<dbReference type="SUPFAM" id="SSF103473">
    <property type="entry name" value="MFS general substrate transporter"/>
    <property type="match status" value="1"/>
</dbReference>
<keyword evidence="10 12" id="KW-0408">Iron</keyword>
<feature type="transmembrane region" description="Helical" evidence="12">
    <location>
        <begin position="20"/>
        <end position="45"/>
    </location>
</feature>
<keyword evidence="9 12" id="KW-1133">Transmembrane helix</keyword>
<proteinExistence type="inferred from homology"/>
<evidence type="ECO:0000256" key="4">
    <source>
        <dbReference type="ARBA" id="ARBA00022475"/>
    </source>
</evidence>
<name>A0A8E1VC32_9GAMM</name>
<evidence type="ECO:0000256" key="3">
    <source>
        <dbReference type="ARBA" id="ARBA00022448"/>
    </source>
</evidence>
<dbReference type="RefSeq" id="WP_072208535.1">
    <property type="nucleotide sequence ID" value="NZ_LDSD01000007.1"/>
</dbReference>
<feature type="transmembrane region" description="Helical" evidence="12">
    <location>
        <begin position="98"/>
        <end position="121"/>
    </location>
</feature>
<evidence type="ECO:0000256" key="10">
    <source>
        <dbReference type="ARBA" id="ARBA00023004"/>
    </source>
</evidence>
<evidence type="ECO:0000256" key="11">
    <source>
        <dbReference type="ARBA" id="ARBA00023136"/>
    </source>
</evidence>
<evidence type="ECO:0000256" key="9">
    <source>
        <dbReference type="ARBA" id="ARBA00022989"/>
    </source>
</evidence>
<gene>
    <name evidence="13" type="ORF">SA3R_00940</name>
</gene>
<keyword evidence="6 12" id="KW-0812">Transmembrane</keyword>
<evidence type="ECO:0000256" key="1">
    <source>
        <dbReference type="ARBA" id="ARBA00004651"/>
    </source>
</evidence>
<dbReference type="InterPro" id="IPR002585">
    <property type="entry name" value="Cyt-d_ubiquinol_oxidase_su_1"/>
</dbReference>
<dbReference type="InterPro" id="IPR036259">
    <property type="entry name" value="MFS_trans_sf"/>
</dbReference>
<dbReference type="EMBL" id="LDSE01000001">
    <property type="protein sequence ID" value="KTS69823.1"/>
    <property type="molecule type" value="Genomic_DNA"/>
</dbReference>
<evidence type="ECO:0000313" key="13">
    <source>
        <dbReference type="EMBL" id="KTS69823.1"/>
    </source>
</evidence>
<evidence type="ECO:0000256" key="5">
    <source>
        <dbReference type="ARBA" id="ARBA00022617"/>
    </source>
</evidence>
<evidence type="ECO:0000256" key="8">
    <source>
        <dbReference type="ARBA" id="ARBA00022982"/>
    </source>
</evidence>
<comment type="similarity">
    <text evidence="2 12">Belongs to the cytochrome ubiquinol oxidase subunit 1 family.</text>
</comment>
<dbReference type="PIRSF" id="PIRSF006446">
    <property type="entry name" value="Cyt_quinol_oxidase_1"/>
    <property type="match status" value="1"/>
</dbReference>
<organism evidence="13 14">
    <name type="scientific">Pantoea dispersa</name>
    <dbReference type="NCBI Taxonomy" id="59814"/>
    <lineage>
        <taxon>Bacteria</taxon>
        <taxon>Pseudomonadati</taxon>
        <taxon>Pseudomonadota</taxon>
        <taxon>Gammaproteobacteria</taxon>
        <taxon>Enterobacterales</taxon>
        <taxon>Erwiniaceae</taxon>
        <taxon>Pantoea</taxon>
    </lineage>
</organism>
<reference evidence="13 14" key="1">
    <citation type="journal article" date="2016" name="Front. Microbiol.">
        <title>Genomic Resource of Rice Seed Associated Bacteria.</title>
        <authorList>
            <person name="Midha S."/>
            <person name="Bansal K."/>
            <person name="Sharma S."/>
            <person name="Kumar N."/>
            <person name="Patil P.P."/>
            <person name="Chaudhry V."/>
            <person name="Patil P.B."/>
        </authorList>
    </citation>
    <scope>NUCLEOTIDE SEQUENCE [LARGE SCALE GENOMIC DNA]</scope>
    <source>
        <strain evidence="13 14">SA3</strain>
    </source>
</reference>
<keyword evidence="11 12" id="KW-0472">Membrane</keyword>
<dbReference type="GO" id="GO:0005886">
    <property type="term" value="C:plasma membrane"/>
    <property type="evidence" value="ECO:0007669"/>
    <property type="project" value="UniProtKB-SubCell"/>
</dbReference>
<dbReference type="GO" id="GO:0070069">
    <property type="term" value="C:cytochrome complex"/>
    <property type="evidence" value="ECO:0007669"/>
    <property type="project" value="UniProtKB-UniRule"/>
</dbReference>
<sequence>MSSQEWVLLIARGQFALTMGMHITLAALTLGLAPFLVWFEARWLWSRRPEAHQALHFWIKVFALTVAIGTVSGVIMEFQFGTHWSVFASKAGGIIGPLMLYEVLIAFFLESALTGVMLFGIDRVKPGVHFAITCLVALGAIFSAFWILAANSWMQTPRGFTLNDAGQFTPDSAWSLISAPSFGWRLAHMLLASWISVAFLLGGVAAWRLLRNAGEAASRLMLRSALTVSLCILPLQMVVGDLHGENTRDYQPAKLAAIEGSWQPPAPGEGEQLRLFALPDQAQQRNHAELAIPAIGSLYLRHNLSGHIKSLGEFPRDSLPPVLPVFFAFRLMVGLALLMLLSSLAGNVQRWRGRLDQSRRVLRLLALMSPAGFIALLAGWVVTEVGRQPWTVYGMLRTADSLAPMSLGSSVAIFVSVVVIYALSFAFGLCYLLRHLAAPLPDPQATAVAETIQTPA</sequence>
<keyword evidence="7 12" id="KW-0479">Metal-binding</keyword>
<feature type="transmembrane region" description="Helical" evidence="12">
    <location>
        <begin position="402"/>
        <end position="433"/>
    </location>
</feature>
<feature type="transmembrane region" description="Helical" evidence="12">
    <location>
        <begin position="322"/>
        <end position="341"/>
    </location>
</feature>
<keyword evidence="8 12" id="KW-0249">Electron transport</keyword>
<protein>
    <submittedName>
        <fullName evidence="13">Cytochrome D ubiquinol oxidase subunit I</fullName>
    </submittedName>
</protein>
<dbReference type="GO" id="GO:0016682">
    <property type="term" value="F:oxidoreductase activity, acting on diphenols and related substances as donors, oxygen as acceptor"/>
    <property type="evidence" value="ECO:0007669"/>
    <property type="project" value="TreeGrafter"/>
</dbReference>
<feature type="transmembrane region" description="Helical" evidence="12">
    <location>
        <begin position="220"/>
        <end position="239"/>
    </location>
</feature>
<evidence type="ECO:0000256" key="7">
    <source>
        <dbReference type="ARBA" id="ARBA00022723"/>
    </source>
</evidence>
<dbReference type="GO" id="GO:0046872">
    <property type="term" value="F:metal ion binding"/>
    <property type="evidence" value="ECO:0007669"/>
    <property type="project" value="UniProtKB-UniRule"/>
</dbReference>
<keyword evidence="5 12" id="KW-0349">Heme</keyword>
<dbReference type="GO" id="GO:0020037">
    <property type="term" value="F:heme binding"/>
    <property type="evidence" value="ECO:0007669"/>
    <property type="project" value="TreeGrafter"/>
</dbReference>
<evidence type="ECO:0000313" key="14">
    <source>
        <dbReference type="Proteomes" id="UP000071979"/>
    </source>
</evidence>
<feature type="transmembrane region" description="Helical" evidence="12">
    <location>
        <begin position="57"/>
        <end position="78"/>
    </location>
</feature>
<feature type="transmembrane region" description="Helical" evidence="12">
    <location>
        <begin position="186"/>
        <end position="208"/>
    </location>
</feature>
<comment type="subcellular location">
    <subcellularLocation>
        <location evidence="12">Cell inner membrane</location>
    </subcellularLocation>
    <subcellularLocation>
        <location evidence="1">Cell membrane</location>
        <topology evidence="1">Multi-pass membrane protein</topology>
    </subcellularLocation>
</comment>
<evidence type="ECO:0000256" key="6">
    <source>
        <dbReference type="ARBA" id="ARBA00022692"/>
    </source>
</evidence>
<feature type="transmembrane region" description="Helical" evidence="12">
    <location>
        <begin position="128"/>
        <end position="149"/>
    </location>
</feature>
<keyword evidence="4 12" id="KW-1003">Cell membrane</keyword>
<dbReference type="GO" id="GO:0019646">
    <property type="term" value="P:aerobic electron transport chain"/>
    <property type="evidence" value="ECO:0007669"/>
    <property type="project" value="InterPro"/>
</dbReference>